<evidence type="ECO:0000256" key="1">
    <source>
        <dbReference type="SAM" id="Phobius"/>
    </source>
</evidence>
<sequence>MLLLIVLGAVLVVIALFFTIKVGKDIEERNSEYDTEFKATRKHPVLLNPAFLAYIIGFGFLIIFIAYLAMS</sequence>
<name>A0A941DZK2_9BACI</name>
<dbReference type="EMBL" id="JAGSOT010000103">
    <property type="protein sequence ID" value="MBR7798252.1"/>
    <property type="molecule type" value="Genomic_DNA"/>
</dbReference>
<keyword evidence="1" id="KW-1133">Transmembrane helix</keyword>
<gene>
    <name evidence="2" type="ORF">KCX74_19755</name>
</gene>
<dbReference type="Proteomes" id="UP000675284">
    <property type="component" value="Unassembled WGS sequence"/>
</dbReference>
<keyword evidence="1" id="KW-0812">Transmembrane</keyword>
<dbReference type="AlphaFoldDB" id="A0A941DZK2"/>
<feature type="transmembrane region" description="Helical" evidence="1">
    <location>
        <begin position="47"/>
        <end position="70"/>
    </location>
</feature>
<keyword evidence="1" id="KW-0472">Membrane</keyword>
<accession>A0A941DZK2</accession>
<comment type="caution">
    <text evidence="2">The sequence shown here is derived from an EMBL/GenBank/DDBJ whole genome shotgun (WGS) entry which is preliminary data.</text>
</comment>
<reference evidence="2" key="1">
    <citation type="submission" date="2021-04" db="EMBL/GenBank/DDBJ databases">
        <title>Isolation and polyphasic classification of algal microorganism.</title>
        <authorList>
            <person name="Wang S."/>
        </authorList>
    </citation>
    <scope>NUCLEOTIDE SEQUENCE</scope>
    <source>
        <strain evidence="2">720a</strain>
    </source>
</reference>
<keyword evidence="3" id="KW-1185">Reference proteome</keyword>
<protein>
    <submittedName>
        <fullName evidence="2">Short-chain dehydrogenase</fullName>
    </submittedName>
</protein>
<proteinExistence type="predicted"/>
<organism evidence="2 3">
    <name type="scientific">Virgibacillus salarius</name>
    <dbReference type="NCBI Taxonomy" id="447199"/>
    <lineage>
        <taxon>Bacteria</taxon>
        <taxon>Bacillati</taxon>
        <taxon>Bacillota</taxon>
        <taxon>Bacilli</taxon>
        <taxon>Bacillales</taxon>
        <taxon>Bacillaceae</taxon>
        <taxon>Virgibacillus</taxon>
    </lineage>
</organism>
<dbReference type="RefSeq" id="WP_034679115.1">
    <property type="nucleotide sequence ID" value="NZ_BAAACY010000126.1"/>
</dbReference>
<evidence type="ECO:0000313" key="2">
    <source>
        <dbReference type="EMBL" id="MBR7798252.1"/>
    </source>
</evidence>
<evidence type="ECO:0000313" key="3">
    <source>
        <dbReference type="Proteomes" id="UP000675284"/>
    </source>
</evidence>